<dbReference type="Proteomes" id="UP000076962">
    <property type="component" value="Unassembled WGS sequence"/>
</dbReference>
<organism evidence="2 3">
    <name type="scientific">Candidatus Thiomargarita nelsonii</name>
    <dbReference type="NCBI Taxonomy" id="1003181"/>
    <lineage>
        <taxon>Bacteria</taxon>
        <taxon>Pseudomonadati</taxon>
        <taxon>Pseudomonadota</taxon>
        <taxon>Gammaproteobacteria</taxon>
        <taxon>Thiotrichales</taxon>
        <taxon>Thiotrichaceae</taxon>
        <taxon>Thiomargarita</taxon>
    </lineage>
</organism>
<dbReference type="InterPro" id="IPR029030">
    <property type="entry name" value="Caspase-like_dom_sf"/>
</dbReference>
<protein>
    <submittedName>
        <fullName evidence="2">Peptidase C14 caspase catalytic subunit p20</fullName>
    </submittedName>
</protein>
<dbReference type="PROSITE" id="PS50208">
    <property type="entry name" value="CASPASE_P20"/>
    <property type="match status" value="1"/>
</dbReference>
<dbReference type="PANTHER" id="PTHR22576:SF37">
    <property type="entry name" value="MUCOSA-ASSOCIATED LYMPHOID TISSUE LYMPHOMA TRANSLOCATION PROTEIN 1"/>
    <property type="match status" value="1"/>
</dbReference>
<dbReference type="Gene3D" id="3.40.50.1460">
    <property type="match status" value="1"/>
</dbReference>
<keyword evidence="3" id="KW-1185">Reference proteome</keyword>
<gene>
    <name evidence="2" type="ORF">THIOM_000489</name>
</gene>
<comment type="caution">
    <text evidence="2">The sequence shown here is derived from an EMBL/GenBank/DDBJ whole genome shotgun (WGS) entry which is preliminary data.</text>
</comment>
<sequence length="298" mass="32708">MKTKILLIALLPLFIACGSVETRLERSDNKGKRYALVIGNANYKGDPNILPLNNPVNDARDMKLTLQTVGFEVIYREDAASREEMIEAVQIFREKLHSGSVGVFYYAGHGVQVNGENYLIPTRAKLPSEKEVKDKTMSANYVLAQMEQAGNGSNIIILDACRDNPLPKETITKAPLSTETRGLGKTGDDLAENIRSIGTAGLAKMRSPKGSIIAFATAPDKPAMDGKGRNGTYTKHLLKAIKMPGLTVETMFKQVRELVSRDTKDQQIPWENSSLTGDFCFSGCQQQPKTEIIMPSAN</sequence>
<dbReference type="GO" id="GO:0006508">
    <property type="term" value="P:proteolysis"/>
    <property type="evidence" value="ECO:0007669"/>
    <property type="project" value="InterPro"/>
</dbReference>
<evidence type="ECO:0000259" key="1">
    <source>
        <dbReference type="PROSITE" id="PS50208"/>
    </source>
</evidence>
<dbReference type="PROSITE" id="PS51257">
    <property type="entry name" value="PROKAR_LIPOPROTEIN"/>
    <property type="match status" value="1"/>
</dbReference>
<reference evidence="2 3" key="1">
    <citation type="submission" date="2016-05" db="EMBL/GenBank/DDBJ databases">
        <title>Single-cell genome of chain-forming Candidatus Thiomargarita nelsonii and comparison to other large sulfur-oxidizing bacteria.</title>
        <authorList>
            <person name="Winkel M."/>
            <person name="Salman V."/>
            <person name="Woyke T."/>
            <person name="Schulz-Vogt H."/>
            <person name="Richter M."/>
            <person name="Flood B."/>
            <person name="Bailey J."/>
            <person name="Amann R."/>
            <person name="Mussmann M."/>
        </authorList>
    </citation>
    <scope>NUCLEOTIDE SEQUENCE [LARGE SCALE GENOMIC DNA]</scope>
    <source>
        <strain evidence="2 3">THI036</strain>
    </source>
</reference>
<proteinExistence type="predicted"/>
<dbReference type="InterPro" id="IPR011600">
    <property type="entry name" value="Pept_C14_caspase"/>
</dbReference>
<dbReference type="AlphaFoldDB" id="A0A176S6H4"/>
<name>A0A176S6H4_9GAMM</name>
<dbReference type="EMBL" id="LUTY01000225">
    <property type="protein sequence ID" value="OAD23673.1"/>
    <property type="molecule type" value="Genomic_DNA"/>
</dbReference>
<dbReference type="Pfam" id="PF00656">
    <property type="entry name" value="Peptidase_C14"/>
    <property type="match status" value="1"/>
</dbReference>
<dbReference type="GO" id="GO:0004197">
    <property type="term" value="F:cysteine-type endopeptidase activity"/>
    <property type="evidence" value="ECO:0007669"/>
    <property type="project" value="InterPro"/>
</dbReference>
<dbReference type="SUPFAM" id="SSF52129">
    <property type="entry name" value="Caspase-like"/>
    <property type="match status" value="1"/>
</dbReference>
<dbReference type="InterPro" id="IPR052039">
    <property type="entry name" value="Caspase-related_regulators"/>
</dbReference>
<dbReference type="PATRIC" id="fig|1003181.4.peg.713"/>
<dbReference type="InterPro" id="IPR001309">
    <property type="entry name" value="Pept_C14_p20"/>
</dbReference>
<dbReference type="PANTHER" id="PTHR22576">
    <property type="entry name" value="MUCOSA ASSOCIATED LYMPHOID TISSUE LYMPHOMA TRANSLOCATION PROTEIN 1/PARACASPASE"/>
    <property type="match status" value="1"/>
</dbReference>
<feature type="domain" description="Caspase family p20" evidence="1">
    <location>
        <begin position="31"/>
        <end position="165"/>
    </location>
</feature>
<evidence type="ECO:0000313" key="3">
    <source>
        <dbReference type="Proteomes" id="UP000076962"/>
    </source>
</evidence>
<evidence type="ECO:0000313" key="2">
    <source>
        <dbReference type="EMBL" id="OAD23673.1"/>
    </source>
</evidence>
<accession>A0A176S6H4</accession>